<evidence type="ECO:0000313" key="2">
    <source>
        <dbReference type="EMBL" id="SNR65946.1"/>
    </source>
</evidence>
<feature type="region of interest" description="Disordered" evidence="1">
    <location>
        <begin position="1"/>
        <end position="98"/>
    </location>
</feature>
<feature type="compositionally biased region" description="Low complexity" evidence="1">
    <location>
        <begin position="29"/>
        <end position="41"/>
    </location>
</feature>
<evidence type="ECO:0000313" key="3">
    <source>
        <dbReference type="Proteomes" id="UP000198403"/>
    </source>
</evidence>
<name>A0A238Y3U0_9ACTN</name>
<evidence type="ECO:0000256" key="1">
    <source>
        <dbReference type="SAM" id="MobiDB-lite"/>
    </source>
</evidence>
<protein>
    <submittedName>
        <fullName evidence="2">Uncharacterized protein</fullName>
    </submittedName>
</protein>
<reference evidence="2 3" key="1">
    <citation type="submission" date="2017-06" db="EMBL/GenBank/DDBJ databases">
        <authorList>
            <person name="Kim H.J."/>
            <person name="Triplett B.A."/>
        </authorList>
    </citation>
    <scope>NUCLEOTIDE SEQUENCE [LARGE SCALE GENOMIC DNA]</scope>
    <source>
        <strain evidence="2 3">DSM 44272</strain>
    </source>
</reference>
<dbReference type="AlphaFoldDB" id="A0A238Y3U0"/>
<accession>A0A238Y3U0</accession>
<gene>
    <name evidence="2" type="ORF">SAMN06272737_11799</name>
</gene>
<proteinExistence type="predicted"/>
<sequence>MQARASAPHVNARRSSDAQNAICTPTPNASRYSAASGAGAHAPRHSRRRTSPLHLLCPHLPERVRAPVQERGTAAGGVQARSRNRSRMSTESWCPPSASWTASIASATASASSPRTRATDSLAERACLAACGRRGAVPPAQRRQSCPPRPSVATSPARTSTNAPAGAGPRHGYRFRPGPPDAGRVVPPVRRPRAALLGARPAADRHPSPAVPVHVATASWRRRNPAVTARHRITGENGPAGRAAARPAVLYRYRTVMERAPRRHSPSRCDLSHPVCARPQYAFTIRSPSIGGPATRAA</sequence>
<dbReference type="EMBL" id="FZNO01000017">
    <property type="protein sequence ID" value="SNR65946.1"/>
    <property type="molecule type" value="Genomic_DNA"/>
</dbReference>
<feature type="region of interest" description="Disordered" evidence="1">
    <location>
        <begin position="135"/>
        <end position="187"/>
    </location>
</feature>
<organism evidence="2 3">
    <name type="scientific">Blastococcus mobilis</name>
    <dbReference type="NCBI Taxonomy" id="1938746"/>
    <lineage>
        <taxon>Bacteria</taxon>
        <taxon>Bacillati</taxon>
        <taxon>Actinomycetota</taxon>
        <taxon>Actinomycetes</taxon>
        <taxon>Geodermatophilales</taxon>
        <taxon>Geodermatophilaceae</taxon>
        <taxon>Blastococcus</taxon>
    </lineage>
</organism>
<feature type="compositionally biased region" description="Polar residues" evidence="1">
    <location>
        <begin position="17"/>
        <end position="28"/>
    </location>
</feature>
<dbReference type="Proteomes" id="UP000198403">
    <property type="component" value="Unassembled WGS sequence"/>
</dbReference>
<feature type="compositionally biased region" description="Basic residues" evidence="1">
    <location>
        <begin position="42"/>
        <end position="51"/>
    </location>
</feature>
<keyword evidence="3" id="KW-1185">Reference proteome</keyword>
<feature type="compositionally biased region" description="Polar residues" evidence="1">
    <location>
        <begin position="152"/>
        <end position="163"/>
    </location>
</feature>